<organism evidence="2 3">
    <name type="scientific">Prauserella cavernicola</name>
    <dbReference type="NCBI Taxonomy" id="2800127"/>
    <lineage>
        <taxon>Bacteria</taxon>
        <taxon>Bacillati</taxon>
        <taxon>Actinomycetota</taxon>
        <taxon>Actinomycetes</taxon>
        <taxon>Pseudonocardiales</taxon>
        <taxon>Pseudonocardiaceae</taxon>
        <taxon>Prauserella</taxon>
    </lineage>
</organism>
<keyword evidence="1" id="KW-1133">Transmembrane helix</keyword>
<gene>
    <name evidence="2" type="ORF">JHE00_04405</name>
</gene>
<feature type="transmembrane region" description="Helical" evidence="1">
    <location>
        <begin position="6"/>
        <end position="31"/>
    </location>
</feature>
<keyword evidence="1" id="KW-0472">Membrane</keyword>
<dbReference type="AlphaFoldDB" id="A0A934QPB3"/>
<reference evidence="2" key="1">
    <citation type="submission" date="2020-12" db="EMBL/GenBank/DDBJ databases">
        <title>Prauserella sp. ASG 168, a novel actinomycete isolated from cave rock.</title>
        <authorList>
            <person name="Suriyachadkun C."/>
        </authorList>
    </citation>
    <scope>NUCLEOTIDE SEQUENCE</scope>
    <source>
        <strain evidence="2">ASG 168</strain>
    </source>
</reference>
<name>A0A934QPB3_9PSEU</name>
<accession>A0A934QPB3</accession>
<evidence type="ECO:0000313" key="3">
    <source>
        <dbReference type="Proteomes" id="UP000635245"/>
    </source>
</evidence>
<evidence type="ECO:0000256" key="1">
    <source>
        <dbReference type="SAM" id="Phobius"/>
    </source>
</evidence>
<evidence type="ECO:0000313" key="2">
    <source>
        <dbReference type="EMBL" id="MBK1783558.1"/>
    </source>
</evidence>
<keyword evidence="1" id="KW-0812">Transmembrane</keyword>
<protein>
    <submittedName>
        <fullName evidence="2">Uncharacterized protein</fullName>
    </submittedName>
</protein>
<sequence>MNIGTGSATVVSVLLYVVVVAVFLYALYYVVRAAVRDGIRLARERDSDEPRGGGPH</sequence>
<dbReference type="EMBL" id="JAENJH010000001">
    <property type="protein sequence ID" value="MBK1783558.1"/>
    <property type="molecule type" value="Genomic_DNA"/>
</dbReference>
<comment type="caution">
    <text evidence="2">The sequence shown here is derived from an EMBL/GenBank/DDBJ whole genome shotgun (WGS) entry which is preliminary data.</text>
</comment>
<keyword evidence="3" id="KW-1185">Reference proteome</keyword>
<proteinExistence type="predicted"/>
<dbReference type="Proteomes" id="UP000635245">
    <property type="component" value="Unassembled WGS sequence"/>
</dbReference>